<dbReference type="Proteomes" id="UP001164929">
    <property type="component" value="Chromosome 19"/>
</dbReference>
<dbReference type="EMBL" id="JAQIZT010000019">
    <property type="protein sequence ID" value="KAJ6952895.1"/>
    <property type="molecule type" value="Genomic_DNA"/>
</dbReference>
<accession>A0AAD6LC39</accession>
<organism evidence="1 2">
    <name type="scientific">Populus alba x Populus x berolinensis</name>
    <dbReference type="NCBI Taxonomy" id="444605"/>
    <lineage>
        <taxon>Eukaryota</taxon>
        <taxon>Viridiplantae</taxon>
        <taxon>Streptophyta</taxon>
        <taxon>Embryophyta</taxon>
        <taxon>Tracheophyta</taxon>
        <taxon>Spermatophyta</taxon>
        <taxon>Magnoliopsida</taxon>
        <taxon>eudicotyledons</taxon>
        <taxon>Gunneridae</taxon>
        <taxon>Pentapetalae</taxon>
        <taxon>rosids</taxon>
        <taxon>fabids</taxon>
        <taxon>Malpighiales</taxon>
        <taxon>Salicaceae</taxon>
        <taxon>Saliceae</taxon>
        <taxon>Populus</taxon>
    </lineage>
</organism>
<protein>
    <submittedName>
        <fullName evidence="1">Uncharacterized protein</fullName>
    </submittedName>
</protein>
<sequence length="73" mass="8353">MGPNITLTKQHVPNYIFKYLGSRHAIERLKGFGYEVFDEIARIYWYPAEGVSFTLCLSILKVIFDQENPGNAA</sequence>
<reference evidence="1" key="1">
    <citation type="journal article" date="2023" name="Mol. Ecol. Resour.">
        <title>Chromosome-level genome assembly of a triploid poplar Populus alba 'Berolinensis'.</title>
        <authorList>
            <person name="Chen S."/>
            <person name="Yu Y."/>
            <person name="Wang X."/>
            <person name="Wang S."/>
            <person name="Zhang T."/>
            <person name="Zhou Y."/>
            <person name="He R."/>
            <person name="Meng N."/>
            <person name="Wang Y."/>
            <person name="Liu W."/>
            <person name="Liu Z."/>
            <person name="Liu J."/>
            <person name="Guo Q."/>
            <person name="Huang H."/>
            <person name="Sederoff R.R."/>
            <person name="Wang G."/>
            <person name="Qu G."/>
            <person name="Chen S."/>
        </authorList>
    </citation>
    <scope>NUCLEOTIDE SEQUENCE</scope>
    <source>
        <strain evidence="1">SC-2020</strain>
    </source>
</reference>
<evidence type="ECO:0000313" key="1">
    <source>
        <dbReference type="EMBL" id="KAJ6952895.1"/>
    </source>
</evidence>
<comment type="caution">
    <text evidence="1">The sequence shown here is derived from an EMBL/GenBank/DDBJ whole genome shotgun (WGS) entry which is preliminary data.</text>
</comment>
<dbReference type="AlphaFoldDB" id="A0AAD6LC39"/>
<name>A0AAD6LC39_9ROSI</name>
<gene>
    <name evidence="1" type="ORF">NC653_041898</name>
</gene>
<evidence type="ECO:0000313" key="2">
    <source>
        <dbReference type="Proteomes" id="UP001164929"/>
    </source>
</evidence>
<keyword evidence="2" id="KW-1185">Reference proteome</keyword>
<proteinExistence type="predicted"/>